<feature type="domain" description="Metalloenzyme" evidence="5">
    <location>
        <begin position="192"/>
        <end position="293"/>
    </location>
</feature>
<dbReference type="GO" id="GO:0000287">
    <property type="term" value="F:magnesium ion binding"/>
    <property type="evidence" value="ECO:0007669"/>
    <property type="project" value="InterPro"/>
</dbReference>
<sequence>MSVIILFIDGVGLGAEADYNPWATESTPNLNRLLAGRNLVADAVGRASEKSLLLAADATLGVPGLPQSATGQATIFTGRNAPQAMNHHQSGLPFRRLREWVEQENLYLHAQRKGYTITFANSYTPEFFDLPTTRRGWVSVSTCAIRSTGQPLRTLDDLLAGRAVYHDLTRRFLARKRGDIDEISPETAADHLLGLACEHDLVVHEFFLSDLAGHKQNREEMSWVTRHYDVFIGSVVNQLRQHDLLLLVSDHGNSEDLRVKTHTMNNVPLLAVTSDIAFLDEMEKARELWDLTHITPVALQWLENHN</sequence>
<dbReference type="OrthoDB" id="9778226at2"/>
<dbReference type="InterPro" id="IPR006124">
    <property type="entry name" value="Metalloenzyme"/>
</dbReference>
<evidence type="ECO:0000256" key="2">
    <source>
        <dbReference type="ARBA" id="ARBA00022723"/>
    </source>
</evidence>
<dbReference type="Gene3D" id="3.40.720.10">
    <property type="entry name" value="Alkaline Phosphatase, subunit A"/>
    <property type="match status" value="1"/>
</dbReference>
<dbReference type="PANTHER" id="PTHR21110">
    <property type="entry name" value="PHOSPHOPENTOMUTASE"/>
    <property type="match status" value="1"/>
</dbReference>
<proteinExistence type="inferred from homology"/>
<dbReference type="SUPFAM" id="SSF53649">
    <property type="entry name" value="Alkaline phosphatase-like"/>
    <property type="match status" value="1"/>
</dbReference>
<evidence type="ECO:0000256" key="4">
    <source>
        <dbReference type="ARBA" id="ARBA00023235"/>
    </source>
</evidence>
<name>A0A2T4Z3S1_9BACL</name>
<dbReference type="GO" id="GO:0005829">
    <property type="term" value="C:cytosol"/>
    <property type="evidence" value="ECO:0007669"/>
    <property type="project" value="TreeGrafter"/>
</dbReference>
<evidence type="ECO:0000256" key="1">
    <source>
        <dbReference type="ARBA" id="ARBA00010373"/>
    </source>
</evidence>
<accession>A0A2T4Z3S1</accession>
<dbReference type="InterPro" id="IPR010045">
    <property type="entry name" value="DeoB"/>
</dbReference>
<dbReference type="GO" id="GO:0009117">
    <property type="term" value="P:nucleotide metabolic process"/>
    <property type="evidence" value="ECO:0007669"/>
    <property type="project" value="InterPro"/>
</dbReference>
<gene>
    <name evidence="6" type="ORF">C8J48_2849</name>
</gene>
<dbReference type="Proteomes" id="UP000241639">
    <property type="component" value="Unassembled WGS sequence"/>
</dbReference>
<dbReference type="EMBL" id="PZZP01000002">
    <property type="protein sequence ID" value="PTM56527.1"/>
    <property type="molecule type" value="Genomic_DNA"/>
</dbReference>
<keyword evidence="4" id="KW-0413">Isomerase</keyword>
<keyword evidence="3" id="KW-0464">Manganese</keyword>
<evidence type="ECO:0000256" key="3">
    <source>
        <dbReference type="ARBA" id="ARBA00023211"/>
    </source>
</evidence>
<keyword evidence="2" id="KW-0479">Metal-binding</keyword>
<dbReference type="Pfam" id="PF01676">
    <property type="entry name" value="Metalloenzyme"/>
    <property type="match status" value="1"/>
</dbReference>
<dbReference type="GO" id="GO:0043094">
    <property type="term" value="P:metabolic compound salvage"/>
    <property type="evidence" value="ECO:0007669"/>
    <property type="project" value="InterPro"/>
</dbReference>
<comment type="caution">
    <text evidence="6">The sequence shown here is derived from an EMBL/GenBank/DDBJ whole genome shotgun (WGS) entry which is preliminary data.</text>
</comment>
<keyword evidence="7" id="KW-1185">Reference proteome</keyword>
<dbReference type="PANTHER" id="PTHR21110:SF0">
    <property type="entry name" value="PHOSPHOPENTOMUTASE"/>
    <property type="match status" value="1"/>
</dbReference>
<organism evidence="6 7">
    <name type="scientific">Desmospora activa DSM 45169</name>
    <dbReference type="NCBI Taxonomy" id="1121389"/>
    <lineage>
        <taxon>Bacteria</taxon>
        <taxon>Bacillati</taxon>
        <taxon>Bacillota</taxon>
        <taxon>Bacilli</taxon>
        <taxon>Bacillales</taxon>
        <taxon>Thermoactinomycetaceae</taxon>
        <taxon>Desmospora</taxon>
    </lineage>
</organism>
<comment type="similarity">
    <text evidence="1">Belongs to the phosphopentomutase family.</text>
</comment>
<dbReference type="GO" id="GO:0008973">
    <property type="term" value="F:phosphopentomutase activity"/>
    <property type="evidence" value="ECO:0007669"/>
    <property type="project" value="InterPro"/>
</dbReference>
<dbReference type="RefSeq" id="WP_107727859.1">
    <property type="nucleotide sequence ID" value="NZ_PZZP01000002.1"/>
</dbReference>
<evidence type="ECO:0000313" key="6">
    <source>
        <dbReference type="EMBL" id="PTM56527.1"/>
    </source>
</evidence>
<evidence type="ECO:0000259" key="5">
    <source>
        <dbReference type="Pfam" id="PF01676"/>
    </source>
</evidence>
<protein>
    <submittedName>
        <fullName evidence="6">Phosphoglycerate mutase</fullName>
    </submittedName>
</protein>
<dbReference type="InterPro" id="IPR017850">
    <property type="entry name" value="Alkaline_phosphatase_core_sf"/>
</dbReference>
<evidence type="ECO:0000313" key="7">
    <source>
        <dbReference type="Proteomes" id="UP000241639"/>
    </source>
</evidence>
<reference evidence="6 7" key="1">
    <citation type="submission" date="2018-04" db="EMBL/GenBank/DDBJ databases">
        <title>Genomic Encyclopedia of Archaeal and Bacterial Type Strains, Phase II (KMG-II): from individual species to whole genera.</title>
        <authorList>
            <person name="Goeker M."/>
        </authorList>
    </citation>
    <scope>NUCLEOTIDE SEQUENCE [LARGE SCALE GENOMIC DNA]</scope>
    <source>
        <strain evidence="6 7">DSM 45169</strain>
    </source>
</reference>
<dbReference type="AlphaFoldDB" id="A0A2T4Z3S1"/>